<dbReference type="EMBL" id="CP017150">
    <property type="protein sequence ID" value="AOP54607.1"/>
    <property type="molecule type" value="Genomic_DNA"/>
</dbReference>
<sequence>MNDQKIDRLLYVEEVAEMLRKTPSALRYMIHAGDAPKSAKIGGRRMFKKSEVNAWIEEQFDKAAS</sequence>
<reference evidence="3" key="1">
    <citation type="submission" date="2016-09" db="EMBL/GenBank/DDBJ databases">
        <title>Complete Genome Sequence of Brevibacterium linens SMQ-1335.</title>
        <authorList>
            <person name="de Melo A.G."/>
            <person name="Labrie S.J."/>
            <person name="Dumaresq J."/>
            <person name="Roberts R.J."/>
            <person name="Tremblay D.M."/>
            <person name="Moineau S."/>
        </authorList>
    </citation>
    <scope>NUCLEOTIDE SEQUENCE [LARGE SCALE GENOMIC DNA]</scope>
    <source>
        <strain evidence="3">SMQ-1335</strain>
    </source>
</reference>
<dbReference type="Pfam" id="PF12728">
    <property type="entry name" value="HTH_17"/>
    <property type="match status" value="1"/>
</dbReference>
<proteinExistence type="predicted"/>
<organism evidence="2 3">
    <name type="scientific">Brevibacterium aurantiacum</name>
    <dbReference type="NCBI Taxonomy" id="273384"/>
    <lineage>
        <taxon>Bacteria</taxon>
        <taxon>Bacillati</taxon>
        <taxon>Actinomycetota</taxon>
        <taxon>Actinomycetes</taxon>
        <taxon>Micrococcales</taxon>
        <taxon>Brevibacteriaceae</taxon>
        <taxon>Brevibacterium</taxon>
    </lineage>
</organism>
<gene>
    <name evidence="2" type="ORF">BLSMQ_2901</name>
</gene>
<name>A0A1D7W6C2_BREAU</name>
<dbReference type="InterPro" id="IPR009061">
    <property type="entry name" value="DNA-bd_dom_put_sf"/>
</dbReference>
<evidence type="ECO:0000313" key="3">
    <source>
        <dbReference type="Proteomes" id="UP000094793"/>
    </source>
</evidence>
<feature type="domain" description="Helix-turn-helix" evidence="1">
    <location>
        <begin position="11"/>
        <end position="59"/>
    </location>
</feature>
<evidence type="ECO:0000259" key="1">
    <source>
        <dbReference type="Pfam" id="PF12728"/>
    </source>
</evidence>
<dbReference type="InterPro" id="IPR041657">
    <property type="entry name" value="HTH_17"/>
</dbReference>
<dbReference type="OrthoDB" id="4330189at2"/>
<evidence type="ECO:0000313" key="2">
    <source>
        <dbReference type="EMBL" id="AOP54607.1"/>
    </source>
</evidence>
<dbReference type="KEGG" id="blin:BLSMQ_2901"/>
<dbReference type="Gene3D" id="1.10.238.160">
    <property type="match status" value="1"/>
</dbReference>
<dbReference type="Proteomes" id="UP000094793">
    <property type="component" value="Chromosome"/>
</dbReference>
<dbReference type="AlphaFoldDB" id="A0A1D7W6C2"/>
<accession>A0A1D7W6C2</accession>
<protein>
    <recommendedName>
        <fullName evidence="1">Helix-turn-helix domain-containing protein</fullName>
    </recommendedName>
</protein>
<dbReference type="SUPFAM" id="SSF46955">
    <property type="entry name" value="Putative DNA-binding domain"/>
    <property type="match status" value="1"/>
</dbReference>
<dbReference type="RefSeq" id="WP_069600647.1">
    <property type="nucleotide sequence ID" value="NZ_CP017150.1"/>
</dbReference>